<dbReference type="GO" id="GO:0003677">
    <property type="term" value="F:DNA binding"/>
    <property type="evidence" value="ECO:0007669"/>
    <property type="project" value="UniProtKB-KW"/>
</dbReference>
<accession>A0A7W5DL82</accession>
<proteinExistence type="inferred from homology"/>
<dbReference type="InterPro" id="IPR005119">
    <property type="entry name" value="LysR_subst-bd"/>
</dbReference>
<evidence type="ECO:0000259" key="5">
    <source>
        <dbReference type="PROSITE" id="PS50931"/>
    </source>
</evidence>
<dbReference type="SUPFAM" id="SSF53850">
    <property type="entry name" value="Periplasmic binding protein-like II"/>
    <property type="match status" value="1"/>
</dbReference>
<comment type="similarity">
    <text evidence="1">Belongs to the LysR transcriptional regulatory family.</text>
</comment>
<organism evidence="6 7">
    <name type="scientific">Halomonas fontilapidosi</name>
    <dbReference type="NCBI Taxonomy" id="616675"/>
    <lineage>
        <taxon>Bacteria</taxon>
        <taxon>Pseudomonadati</taxon>
        <taxon>Pseudomonadota</taxon>
        <taxon>Gammaproteobacteria</taxon>
        <taxon>Oceanospirillales</taxon>
        <taxon>Halomonadaceae</taxon>
        <taxon>Halomonas</taxon>
    </lineage>
</organism>
<keyword evidence="4" id="KW-0804">Transcription</keyword>
<dbReference type="InterPro" id="IPR000847">
    <property type="entry name" value="LysR_HTH_N"/>
</dbReference>
<dbReference type="InterPro" id="IPR036388">
    <property type="entry name" value="WH-like_DNA-bd_sf"/>
</dbReference>
<gene>
    <name evidence="6" type="ORF">FHR95_002186</name>
</gene>
<dbReference type="PRINTS" id="PR00039">
    <property type="entry name" value="HTHLYSR"/>
</dbReference>
<dbReference type="FunFam" id="1.10.10.10:FF:000001">
    <property type="entry name" value="LysR family transcriptional regulator"/>
    <property type="match status" value="1"/>
</dbReference>
<evidence type="ECO:0000313" key="7">
    <source>
        <dbReference type="Proteomes" id="UP000563050"/>
    </source>
</evidence>
<keyword evidence="3 6" id="KW-0238">DNA-binding</keyword>
<evidence type="ECO:0000256" key="2">
    <source>
        <dbReference type="ARBA" id="ARBA00023015"/>
    </source>
</evidence>
<dbReference type="Pfam" id="PF00126">
    <property type="entry name" value="HTH_1"/>
    <property type="match status" value="1"/>
</dbReference>
<dbReference type="Proteomes" id="UP000563050">
    <property type="component" value="Unassembled WGS sequence"/>
</dbReference>
<evidence type="ECO:0000256" key="3">
    <source>
        <dbReference type="ARBA" id="ARBA00023125"/>
    </source>
</evidence>
<evidence type="ECO:0000256" key="1">
    <source>
        <dbReference type="ARBA" id="ARBA00009437"/>
    </source>
</evidence>
<dbReference type="PANTHER" id="PTHR30579:SF7">
    <property type="entry name" value="HTH-TYPE TRANSCRIPTIONAL REGULATOR LRHA-RELATED"/>
    <property type="match status" value="1"/>
</dbReference>
<keyword evidence="2" id="KW-0805">Transcription regulation</keyword>
<sequence>MKGVAMLTLTQLESFIQVVELGTFERASQRLNATQSTVSKRISELEQATGLCLFDRSRRNARLTEEGEQLLELAYKSMENAKQILELNAQSERRLHRVRIGFTELTALTWLPDFLRDYTLERPDIRLDITIDMSRSLYQQFQDGELDLVVIPLVPEAFSQPGVETRLLEEVEMAFMASECLVDDGSGPLPISALERYPLIGQGKHSLFAQNINRWLSHQGMPTATLTTDNLLALVGLVTAGRGISVLPQRCVQHLTRAQGLQTLETTPRVPSVGYYALYHGGVRIQLFETLARRLAEAADFTRPFFISSVDLAHHVTGLARND</sequence>
<keyword evidence="7" id="KW-1185">Reference proteome</keyword>
<dbReference type="AlphaFoldDB" id="A0A7W5DL82"/>
<protein>
    <submittedName>
        <fullName evidence="6">DNA-binding transcriptional LysR family regulator</fullName>
    </submittedName>
</protein>
<evidence type="ECO:0000313" key="6">
    <source>
        <dbReference type="EMBL" id="MBB3184613.1"/>
    </source>
</evidence>
<dbReference type="Pfam" id="PF03466">
    <property type="entry name" value="LysR_substrate"/>
    <property type="match status" value="1"/>
</dbReference>
<comment type="caution">
    <text evidence="6">The sequence shown here is derived from an EMBL/GenBank/DDBJ whole genome shotgun (WGS) entry which is preliminary data.</text>
</comment>
<dbReference type="RefSeq" id="WP_183314377.1">
    <property type="nucleotide sequence ID" value="NZ_JACHXQ010000006.1"/>
</dbReference>
<feature type="domain" description="HTH lysR-type" evidence="5">
    <location>
        <begin position="7"/>
        <end position="64"/>
    </location>
</feature>
<dbReference type="Gene3D" id="1.10.10.10">
    <property type="entry name" value="Winged helix-like DNA-binding domain superfamily/Winged helix DNA-binding domain"/>
    <property type="match status" value="1"/>
</dbReference>
<dbReference type="InterPro" id="IPR036390">
    <property type="entry name" value="WH_DNA-bd_sf"/>
</dbReference>
<dbReference type="GO" id="GO:0003700">
    <property type="term" value="F:DNA-binding transcription factor activity"/>
    <property type="evidence" value="ECO:0007669"/>
    <property type="project" value="InterPro"/>
</dbReference>
<name>A0A7W5DL82_9GAMM</name>
<evidence type="ECO:0000256" key="4">
    <source>
        <dbReference type="ARBA" id="ARBA00023163"/>
    </source>
</evidence>
<dbReference type="CDD" id="cd05466">
    <property type="entry name" value="PBP2_LTTR_substrate"/>
    <property type="match status" value="1"/>
</dbReference>
<reference evidence="6 7" key="1">
    <citation type="submission" date="2020-08" db="EMBL/GenBank/DDBJ databases">
        <title>Genomic Encyclopedia of Type Strains, Phase III (KMG-III): the genomes of soil and plant-associated and newly described type strains.</title>
        <authorList>
            <person name="Whitman W."/>
        </authorList>
    </citation>
    <scope>NUCLEOTIDE SEQUENCE [LARGE SCALE GENOMIC DNA]</scope>
    <source>
        <strain evidence="6 7">CECT 7341</strain>
    </source>
</reference>
<dbReference type="SUPFAM" id="SSF46785">
    <property type="entry name" value="Winged helix' DNA-binding domain"/>
    <property type="match status" value="1"/>
</dbReference>
<dbReference type="InterPro" id="IPR050176">
    <property type="entry name" value="LTTR"/>
</dbReference>
<dbReference type="PANTHER" id="PTHR30579">
    <property type="entry name" value="TRANSCRIPTIONAL REGULATOR"/>
    <property type="match status" value="1"/>
</dbReference>
<dbReference type="EMBL" id="JACHXQ010000006">
    <property type="protein sequence ID" value="MBB3184613.1"/>
    <property type="molecule type" value="Genomic_DNA"/>
</dbReference>
<dbReference type="Gene3D" id="3.40.190.10">
    <property type="entry name" value="Periplasmic binding protein-like II"/>
    <property type="match status" value="2"/>
</dbReference>
<dbReference type="PROSITE" id="PS50931">
    <property type="entry name" value="HTH_LYSR"/>
    <property type="match status" value="1"/>
</dbReference>